<dbReference type="AlphaFoldDB" id="A0A3S0NIB6"/>
<dbReference type="Proteomes" id="UP000279908">
    <property type="component" value="Unassembled WGS sequence"/>
</dbReference>
<keyword evidence="1" id="KW-0808">Transferase</keyword>
<dbReference type="InterPro" id="IPR003329">
    <property type="entry name" value="Cytidylyl_trans"/>
</dbReference>
<dbReference type="EMBL" id="RXYK01000015">
    <property type="protein sequence ID" value="RTY36012.1"/>
    <property type="molecule type" value="Genomic_DNA"/>
</dbReference>
<comment type="caution">
    <text evidence="1">The sequence shown here is derived from an EMBL/GenBank/DDBJ whole genome shotgun (WGS) entry which is preliminary data.</text>
</comment>
<dbReference type="InterPro" id="IPR050793">
    <property type="entry name" value="CMP-NeuNAc_synthase"/>
</dbReference>
<evidence type="ECO:0000313" key="2">
    <source>
        <dbReference type="Proteomes" id="UP000279908"/>
    </source>
</evidence>
<gene>
    <name evidence="1" type="ORF">EKD02_08605</name>
</gene>
<dbReference type="PANTHER" id="PTHR21485:SF3">
    <property type="entry name" value="N-ACYLNEURAMINATE CYTIDYLYLTRANSFERASE"/>
    <property type="match status" value="1"/>
</dbReference>
<dbReference type="InterPro" id="IPR029044">
    <property type="entry name" value="Nucleotide-diphossugar_trans"/>
</dbReference>
<keyword evidence="1" id="KW-0548">Nucleotidyltransferase</keyword>
<dbReference type="Pfam" id="PF02348">
    <property type="entry name" value="CTP_transf_3"/>
    <property type="match status" value="1"/>
</dbReference>
<accession>A0A3S0NIB6</accession>
<reference evidence="1 2" key="1">
    <citation type="submission" date="2018-12" db="EMBL/GenBank/DDBJ databases">
        <authorList>
            <person name="Lunina O.N."/>
            <person name="Grouzdev D.S."/>
            <person name="Gorlenko V.M."/>
            <person name="Savvichev A.S."/>
        </authorList>
    </citation>
    <scope>NUCLEOTIDE SEQUENCE [LARGE SCALE GENOMIC DNA]</scope>
    <source>
        <strain evidence="1 2">BrKhr-17</strain>
    </source>
</reference>
<organism evidence="1 2">
    <name type="scientific">Chlorobium phaeovibrioides</name>
    <dbReference type="NCBI Taxonomy" id="1094"/>
    <lineage>
        <taxon>Bacteria</taxon>
        <taxon>Pseudomonadati</taxon>
        <taxon>Chlorobiota</taxon>
        <taxon>Chlorobiia</taxon>
        <taxon>Chlorobiales</taxon>
        <taxon>Chlorobiaceae</taxon>
        <taxon>Chlorobium/Pelodictyon group</taxon>
        <taxon>Chlorobium</taxon>
    </lineage>
</organism>
<dbReference type="PANTHER" id="PTHR21485">
    <property type="entry name" value="HAD SUPERFAMILY MEMBERS CMAS AND KDSC"/>
    <property type="match status" value="1"/>
</dbReference>
<dbReference type="Gene3D" id="3.90.550.10">
    <property type="entry name" value="Spore Coat Polysaccharide Biosynthesis Protein SpsA, Chain A"/>
    <property type="match status" value="1"/>
</dbReference>
<dbReference type="SUPFAM" id="SSF53448">
    <property type="entry name" value="Nucleotide-diphospho-sugar transferases"/>
    <property type="match status" value="1"/>
</dbReference>
<sequence>MICSLILGRKGSVGFPGKNLYNINGHPLAWYPMTAAMGTPEIDRHFISTDDLQLMELGAGIGFEVIERPAYLASAEALGEDAYKHGYEVIVERIGEEPELLVLLFCNAPTVNSALLRQGIDALRANPDADSAVTVSRYNMFSPTRARRVNEQGYLQPYIPFQHHPNADGINCDRDSQGDVWFADVAMSVIRPKNLENLDDGLLPQKWMGRKILPIVNEAGLDLDYEWQIGQAKWWIENK</sequence>
<proteinExistence type="predicted"/>
<evidence type="ECO:0000313" key="1">
    <source>
        <dbReference type="EMBL" id="RTY36012.1"/>
    </source>
</evidence>
<dbReference type="GO" id="GO:0008781">
    <property type="term" value="F:N-acylneuraminate cytidylyltransferase activity"/>
    <property type="evidence" value="ECO:0007669"/>
    <property type="project" value="TreeGrafter"/>
</dbReference>
<name>A0A3S0NIB6_CHLPH</name>
<protein>
    <submittedName>
        <fullName evidence="1">Cytidylyltransferase</fullName>
    </submittedName>
</protein>